<sequence>MTKKTIKSCSFETPIERHETASWANIEETKPVSNVTIPSDNEVRNAKDYVDDNQK</sequence>
<dbReference type="RefSeq" id="WP_261672907.1">
    <property type="nucleotide sequence ID" value="NZ_JARUJP010000008.1"/>
</dbReference>
<organism evidence="2 3">
    <name type="scientific">Clostridium tanneri</name>
    <dbReference type="NCBI Taxonomy" id="3037988"/>
    <lineage>
        <taxon>Bacteria</taxon>
        <taxon>Bacillati</taxon>
        <taxon>Bacillota</taxon>
        <taxon>Clostridia</taxon>
        <taxon>Eubacteriales</taxon>
        <taxon>Clostridiaceae</taxon>
        <taxon>Clostridium</taxon>
    </lineage>
</organism>
<feature type="compositionally biased region" description="Basic and acidic residues" evidence="1">
    <location>
        <begin position="41"/>
        <end position="55"/>
    </location>
</feature>
<protein>
    <submittedName>
        <fullName evidence="2">DUF3787 domain-containing protein</fullName>
    </submittedName>
</protein>
<gene>
    <name evidence="2" type="ORF">P8V03_08675</name>
</gene>
<evidence type="ECO:0000313" key="3">
    <source>
        <dbReference type="Proteomes" id="UP001281656"/>
    </source>
</evidence>
<proteinExistence type="predicted"/>
<comment type="caution">
    <text evidence="2">The sequence shown here is derived from an EMBL/GenBank/DDBJ whole genome shotgun (WGS) entry which is preliminary data.</text>
</comment>
<accession>A0ABU4JSV4</accession>
<evidence type="ECO:0000256" key="1">
    <source>
        <dbReference type="SAM" id="MobiDB-lite"/>
    </source>
</evidence>
<evidence type="ECO:0000313" key="2">
    <source>
        <dbReference type="EMBL" id="MDW8801230.1"/>
    </source>
</evidence>
<feature type="region of interest" description="Disordered" evidence="1">
    <location>
        <begin position="35"/>
        <end position="55"/>
    </location>
</feature>
<dbReference type="Pfam" id="PF12655">
    <property type="entry name" value="CDIF630_02480-like"/>
    <property type="match status" value="1"/>
</dbReference>
<reference evidence="2 3" key="1">
    <citation type="submission" date="2023-04" db="EMBL/GenBank/DDBJ databases">
        <title>Clostridium tannerae sp. nov., isolated from the fecal material of an alpaca.</title>
        <authorList>
            <person name="Miller S."/>
            <person name="Hendry M."/>
            <person name="King J."/>
            <person name="Sankaranarayanan K."/>
            <person name="Lawson P.A."/>
        </authorList>
    </citation>
    <scope>NUCLEOTIDE SEQUENCE [LARGE SCALE GENOMIC DNA]</scope>
    <source>
        <strain evidence="2 3">A1-XYC3</strain>
    </source>
</reference>
<keyword evidence="3" id="KW-1185">Reference proteome</keyword>
<dbReference type="InterPro" id="IPR024209">
    <property type="entry name" value="CDIF630_02480-like"/>
</dbReference>
<dbReference type="Proteomes" id="UP001281656">
    <property type="component" value="Unassembled WGS sequence"/>
</dbReference>
<name>A0ABU4JSV4_9CLOT</name>
<dbReference type="EMBL" id="JARUJP010000008">
    <property type="protein sequence ID" value="MDW8801230.1"/>
    <property type="molecule type" value="Genomic_DNA"/>
</dbReference>